<evidence type="ECO:0000313" key="10">
    <source>
        <dbReference type="Proteomes" id="UP000002432"/>
    </source>
</evidence>
<dbReference type="GO" id="GO:0042773">
    <property type="term" value="P:ATP synthesis coupled electron transport"/>
    <property type="evidence" value="ECO:0007669"/>
    <property type="project" value="InterPro"/>
</dbReference>
<keyword evidence="4 6" id="KW-0472">Membrane</keyword>
<dbReference type="Pfam" id="PF00662">
    <property type="entry name" value="Proton_antipo_N"/>
    <property type="match status" value="1"/>
</dbReference>
<keyword evidence="3 6" id="KW-1133">Transmembrane helix</keyword>
<dbReference type="NCBIfam" id="NF005141">
    <property type="entry name" value="PRK06590.1"/>
    <property type="match status" value="1"/>
</dbReference>
<dbReference type="PRINTS" id="PR01434">
    <property type="entry name" value="NADHDHGNASE5"/>
</dbReference>
<feature type="transmembrane region" description="Helical" evidence="6">
    <location>
        <begin position="164"/>
        <end position="182"/>
    </location>
</feature>
<dbReference type="EC" id="1.6.5.3" evidence="9"/>
<feature type="transmembrane region" description="Helical" evidence="6">
    <location>
        <begin position="332"/>
        <end position="354"/>
    </location>
</feature>
<dbReference type="InterPro" id="IPR001750">
    <property type="entry name" value="ND/Mrp_TM"/>
</dbReference>
<evidence type="ECO:0000259" key="7">
    <source>
        <dbReference type="Pfam" id="PF00361"/>
    </source>
</evidence>
<evidence type="ECO:0000313" key="9">
    <source>
        <dbReference type="EMBL" id="ABF40296.1"/>
    </source>
</evidence>
<dbReference type="KEGG" id="aba:Acid345_1294"/>
<proteinExistence type="predicted"/>
<dbReference type="PANTHER" id="PTHR42829:SF2">
    <property type="entry name" value="NADH-UBIQUINONE OXIDOREDUCTASE CHAIN 5"/>
    <property type="match status" value="1"/>
</dbReference>
<feature type="transmembrane region" description="Helical" evidence="6">
    <location>
        <begin position="691"/>
        <end position="709"/>
    </location>
</feature>
<dbReference type="PANTHER" id="PTHR42829">
    <property type="entry name" value="NADH-UBIQUINONE OXIDOREDUCTASE CHAIN 5"/>
    <property type="match status" value="1"/>
</dbReference>
<sequence>MFFLEHIWLIPLFPALGAATMFFFGRKLDDEHDKKWVNGICVGAIVLTFLWSCLAVFQYTQYAAVDHKPFEKVVYTWLGSNTGLMTFKTASGATAEFKAEAGFLLDPLSSIWLLFVTGVGMLIHIYSTGYMKHDGGYYRFFGYLNLFMFSMLTLILGNNYAMMFVGWEGVGLCSYLLIGFYFHKKSASTAANKAFITNRIGDAGVLVGMFTIAWYFGSINFTKVTQAARSGIFHTGDYWITFATIALFIGACGKSAQLPLYVWLPDAMEGPTPVSALIHAATMVTAGVYMVARSNALYILAPNSMKVVAIVGALTAVFAASIGLVQNDIKRVLAYSTVSQLGYMFLALGLGAFTAGVFHVFTHAFFKALLFLGSGSVIHAMSGEQDMRFMGALRKKIPVTFWTMFAGTLAIAGIPPLAGFFSKDEILWQAWSSNGGTFRVLWGIGFLTALMTSLYMFRLVYLTFFGQPRMSHEVEHHVHESPKSMTGPLVILAICAVFAGFLGVPHSLGGSNRFEKFLEPVFANQHTVVAEGAAVPEKTPAKEEKTDYTEYELMLASIGAAGLGWLMANRAYGKADKAFKEPINELAPPVYNTLLNKYYVDEAYDYTVLGRCNVGKIRLGALGLGDGLWKFDANVIDGGVNGAGWMTRFAGTLSSWWDKWIIDGVLVNGPAVVARVTSYPVRLVQWGLVQWYALVMVFGVVGLVWYYVIR</sequence>
<dbReference type="eggNOG" id="COG1009">
    <property type="taxonomic scope" value="Bacteria"/>
</dbReference>
<feature type="transmembrane region" description="Helical" evidence="6">
    <location>
        <begin position="239"/>
        <end position="264"/>
    </location>
</feature>
<evidence type="ECO:0000256" key="2">
    <source>
        <dbReference type="ARBA" id="ARBA00022692"/>
    </source>
</evidence>
<keyword evidence="9" id="KW-0560">Oxidoreductase</keyword>
<dbReference type="InterPro" id="IPR018393">
    <property type="entry name" value="NADHpl_OxRdtase_5_subgr"/>
</dbReference>
<dbReference type="STRING" id="204669.Acid345_1294"/>
<dbReference type="EnsemblBacteria" id="ABF40296">
    <property type="protein sequence ID" value="ABF40296"/>
    <property type="gene ID" value="Acid345_1294"/>
</dbReference>
<keyword evidence="10" id="KW-1185">Reference proteome</keyword>
<dbReference type="Pfam" id="PF00361">
    <property type="entry name" value="Proton_antipo_M"/>
    <property type="match status" value="1"/>
</dbReference>
<dbReference type="GO" id="GO:0003954">
    <property type="term" value="F:NADH dehydrogenase activity"/>
    <property type="evidence" value="ECO:0007669"/>
    <property type="project" value="TreeGrafter"/>
</dbReference>
<dbReference type="InterPro" id="IPR003945">
    <property type="entry name" value="NU5C-like"/>
</dbReference>
<dbReference type="RefSeq" id="WP_011522098.1">
    <property type="nucleotide sequence ID" value="NC_008009.1"/>
</dbReference>
<dbReference type="NCBIfam" id="TIGR01974">
    <property type="entry name" value="NDH_I_L"/>
    <property type="match status" value="1"/>
</dbReference>
<feature type="transmembrane region" description="Helical" evidence="6">
    <location>
        <begin position="307"/>
        <end position="325"/>
    </location>
</feature>
<feature type="domain" description="NADH:quinone oxidoreductase/Mrp antiporter transmembrane" evidence="7">
    <location>
        <begin position="158"/>
        <end position="441"/>
    </location>
</feature>
<feature type="transmembrane region" description="Helical" evidence="6">
    <location>
        <begin position="485"/>
        <end position="504"/>
    </location>
</feature>
<name>Q1IS54_KORVE</name>
<evidence type="ECO:0000256" key="6">
    <source>
        <dbReference type="SAM" id="Phobius"/>
    </source>
</evidence>
<accession>Q1IS54</accession>
<dbReference type="Proteomes" id="UP000002432">
    <property type="component" value="Chromosome"/>
</dbReference>
<feature type="transmembrane region" description="Helical" evidence="6">
    <location>
        <begin position="441"/>
        <end position="464"/>
    </location>
</feature>
<evidence type="ECO:0000256" key="3">
    <source>
        <dbReference type="ARBA" id="ARBA00022989"/>
    </source>
</evidence>
<feature type="transmembrane region" description="Helical" evidence="6">
    <location>
        <begin position="6"/>
        <end position="24"/>
    </location>
</feature>
<dbReference type="Gene3D" id="1.20.5.2700">
    <property type="match status" value="2"/>
</dbReference>
<feature type="transmembrane region" description="Helical" evidence="6">
    <location>
        <begin position="110"/>
        <end position="128"/>
    </location>
</feature>
<feature type="transmembrane region" description="Helical" evidence="6">
    <location>
        <begin position="203"/>
        <end position="219"/>
    </location>
</feature>
<comment type="subcellular location">
    <subcellularLocation>
        <location evidence="1">Endomembrane system</location>
        <topology evidence="1">Multi-pass membrane protein</topology>
    </subcellularLocation>
    <subcellularLocation>
        <location evidence="5">Membrane</location>
        <topology evidence="5">Multi-pass membrane protein</topology>
    </subcellularLocation>
</comment>
<dbReference type="PRINTS" id="PR01435">
    <property type="entry name" value="NPOXDRDTASE5"/>
</dbReference>
<dbReference type="AlphaFoldDB" id="Q1IS54"/>
<evidence type="ECO:0000259" key="8">
    <source>
        <dbReference type="Pfam" id="PF00662"/>
    </source>
</evidence>
<evidence type="ECO:0000256" key="5">
    <source>
        <dbReference type="RuleBase" id="RU000320"/>
    </source>
</evidence>
<dbReference type="EMBL" id="CP000360">
    <property type="protein sequence ID" value="ABF40296.1"/>
    <property type="molecule type" value="Genomic_DNA"/>
</dbReference>
<dbReference type="GO" id="GO:0016020">
    <property type="term" value="C:membrane"/>
    <property type="evidence" value="ECO:0007669"/>
    <property type="project" value="UniProtKB-SubCell"/>
</dbReference>
<dbReference type="InterPro" id="IPR001516">
    <property type="entry name" value="Proton_antipo_N"/>
</dbReference>
<dbReference type="GO" id="GO:0008137">
    <property type="term" value="F:NADH dehydrogenase (ubiquinone) activity"/>
    <property type="evidence" value="ECO:0007669"/>
    <property type="project" value="InterPro"/>
</dbReference>
<dbReference type="HOGENOM" id="CLU_007100_6_0_0"/>
<feature type="domain" description="NADH-Ubiquinone oxidoreductase (complex I) chain 5 N-terminal" evidence="8">
    <location>
        <begin position="95"/>
        <end position="141"/>
    </location>
</feature>
<feature type="transmembrane region" description="Helical" evidence="6">
    <location>
        <begin position="36"/>
        <end position="59"/>
    </location>
</feature>
<dbReference type="OrthoDB" id="9807568at2"/>
<evidence type="ECO:0000256" key="1">
    <source>
        <dbReference type="ARBA" id="ARBA00004127"/>
    </source>
</evidence>
<feature type="transmembrane region" description="Helical" evidence="6">
    <location>
        <begin position="360"/>
        <end position="378"/>
    </location>
</feature>
<dbReference type="GO" id="GO:0015990">
    <property type="term" value="P:electron transport coupled proton transport"/>
    <property type="evidence" value="ECO:0007669"/>
    <property type="project" value="TreeGrafter"/>
</dbReference>
<reference evidence="9 10" key="1">
    <citation type="journal article" date="2009" name="Appl. Environ. Microbiol.">
        <title>Three genomes from the phylum Acidobacteria provide insight into the lifestyles of these microorganisms in soils.</title>
        <authorList>
            <person name="Ward N.L."/>
            <person name="Challacombe J.F."/>
            <person name="Janssen P.H."/>
            <person name="Henrissat B."/>
            <person name="Coutinho P.M."/>
            <person name="Wu M."/>
            <person name="Xie G."/>
            <person name="Haft D.H."/>
            <person name="Sait M."/>
            <person name="Badger J."/>
            <person name="Barabote R.D."/>
            <person name="Bradley B."/>
            <person name="Brettin T.S."/>
            <person name="Brinkac L.M."/>
            <person name="Bruce D."/>
            <person name="Creasy T."/>
            <person name="Daugherty S.C."/>
            <person name="Davidsen T.M."/>
            <person name="DeBoy R.T."/>
            <person name="Detter J.C."/>
            <person name="Dodson R.J."/>
            <person name="Durkin A.S."/>
            <person name="Ganapathy A."/>
            <person name="Gwinn-Giglio M."/>
            <person name="Han C.S."/>
            <person name="Khouri H."/>
            <person name="Kiss H."/>
            <person name="Kothari S.P."/>
            <person name="Madupu R."/>
            <person name="Nelson K.E."/>
            <person name="Nelson W.C."/>
            <person name="Paulsen I."/>
            <person name="Penn K."/>
            <person name="Ren Q."/>
            <person name="Rosovitz M.J."/>
            <person name="Selengut J.D."/>
            <person name="Shrivastava S."/>
            <person name="Sullivan S.A."/>
            <person name="Tapia R."/>
            <person name="Thompson L.S."/>
            <person name="Watkins K.L."/>
            <person name="Yang Q."/>
            <person name="Yu C."/>
            <person name="Zafar N."/>
            <person name="Zhou L."/>
            <person name="Kuske C.R."/>
        </authorList>
    </citation>
    <scope>NUCLEOTIDE SEQUENCE [LARGE SCALE GENOMIC DNA]</scope>
    <source>
        <strain evidence="9 10">Ellin345</strain>
    </source>
</reference>
<dbReference type="GO" id="GO:0012505">
    <property type="term" value="C:endomembrane system"/>
    <property type="evidence" value="ECO:0007669"/>
    <property type="project" value="UniProtKB-SubCell"/>
</dbReference>
<gene>
    <name evidence="9" type="ordered locus">Acid345_1294</name>
</gene>
<feature type="transmembrane region" description="Helical" evidence="6">
    <location>
        <begin position="399"/>
        <end position="421"/>
    </location>
</feature>
<feature type="transmembrane region" description="Helical" evidence="6">
    <location>
        <begin position="140"/>
        <end position="158"/>
    </location>
</feature>
<protein>
    <submittedName>
        <fullName evidence="9">NADH dehydrogenase subunit L</fullName>
        <ecNumber evidence="9">1.6.5.3</ecNumber>
    </submittedName>
</protein>
<feature type="transmembrane region" description="Helical" evidence="6">
    <location>
        <begin position="276"/>
        <end position="301"/>
    </location>
</feature>
<organism evidence="9 10">
    <name type="scientific">Koribacter versatilis (strain Ellin345)</name>
    <dbReference type="NCBI Taxonomy" id="204669"/>
    <lineage>
        <taxon>Bacteria</taxon>
        <taxon>Pseudomonadati</taxon>
        <taxon>Acidobacteriota</taxon>
        <taxon>Terriglobia</taxon>
        <taxon>Terriglobales</taxon>
        <taxon>Candidatus Korobacteraceae</taxon>
        <taxon>Candidatus Korobacter</taxon>
    </lineage>
</organism>
<keyword evidence="2 5" id="KW-0812">Transmembrane</keyword>
<evidence type="ECO:0000256" key="4">
    <source>
        <dbReference type="ARBA" id="ARBA00023136"/>
    </source>
</evidence>